<evidence type="ECO:0000313" key="3">
    <source>
        <dbReference type="EMBL" id="PUB15609.1"/>
    </source>
</evidence>
<proteinExistence type="inferred from homology"/>
<dbReference type="Proteomes" id="UP000244523">
    <property type="component" value="Unassembled WGS sequence"/>
</dbReference>
<dbReference type="PANTHER" id="PTHR46268:SF15">
    <property type="entry name" value="UNIVERSAL STRESS PROTEIN HP_0031"/>
    <property type="match status" value="1"/>
</dbReference>
<evidence type="ECO:0000256" key="1">
    <source>
        <dbReference type="ARBA" id="ARBA00008791"/>
    </source>
</evidence>
<dbReference type="PANTHER" id="PTHR46268">
    <property type="entry name" value="STRESS RESPONSE PROTEIN NHAX"/>
    <property type="match status" value="1"/>
</dbReference>
<evidence type="ECO:0000313" key="4">
    <source>
        <dbReference type="Proteomes" id="UP000244523"/>
    </source>
</evidence>
<comment type="similarity">
    <text evidence="1">Belongs to the universal stress protein A family.</text>
</comment>
<feature type="domain" description="UspA" evidence="2">
    <location>
        <begin position="161"/>
        <end position="283"/>
    </location>
</feature>
<reference evidence="3 4" key="1">
    <citation type="submission" date="2018-04" db="EMBL/GenBank/DDBJ databases">
        <title>Genomic Encyclopedia of Archaeal and Bacterial Type Strains, Phase II (KMG-II): from individual species to whole genera.</title>
        <authorList>
            <person name="Goeker M."/>
        </authorList>
    </citation>
    <scope>NUCLEOTIDE SEQUENCE [LARGE SCALE GENOMIC DNA]</scope>
    <source>
        <strain evidence="3 4">DSM 29955</strain>
    </source>
</reference>
<dbReference type="CDD" id="cd00293">
    <property type="entry name" value="USP-like"/>
    <property type="match status" value="1"/>
</dbReference>
<dbReference type="AlphaFoldDB" id="A0A2T6KIR2"/>
<gene>
    <name evidence="3" type="ORF">C8N45_104229</name>
</gene>
<sequence length="284" mass="30381">MQNATILALQGPNGRDADLAPLIDAAIANNGRLSVLHVGPVPLLPAYSVGAAPYAVPYMPDDWVTKRNAMIEKMAEKQTQTRELLKKQGLTGEVATLCVEPTGLHTQIGVRAIFADLSVVLNSLREETTAFENTVYGLLFEAPGPVILNSEKKAKALAPENVLIAWNSSLPAARAVRGALPLLRSAKEVTVACIDPDPKKWADGESPGADLASWLSHHGCRVTVQEYASGGKKTSAAIMDRAAETGADLVVMGAYGRSRLNERIFGGTTRSMMEQEKMPVLMAH</sequence>
<organism evidence="3 4">
    <name type="scientific">Yoonia sediminilitoris</name>
    <dbReference type="NCBI Taxonomy" id="1286148"/>
    <lineage>
        <taxon>Bacteria</taxon>
        <taxon>Pseudomonadati</taxon>
        <taxon>Pseudomonadota</taxon>
        <taxon>Alphaproteobacteria</taxon>
        <taxon>Rhodobacterales</taxon>
        <taxon>Paracoccaceae</taxon>
        <taxon>Yoonia</taxon>
    </lineage>
</organism>
<dbReference type="Pfam" id="PF00582">
    <property type="entry name" value="Usp"/>
    <property type="match status" value="1"/>
</dbReference>
<comment type="caution">
    <text evidence="3">The sequence shown here is derived from an EMBL/GenBank/DDBJ whole genome shotgun (WGS) entry which is preliminary data.</text>
</comment>
<dbReference type="InterPro" id="IPR006015">
    <property type="entry name" value="Universal_stress_UspA"/>
</dbReference>
<protein>
    <submittedName>
        <fullName evidence="3">Universal stress protein family protein</fullName>
    </submittedName>
</protein>
<keyword evidence="4" id="KW-1185">Reference proteome</keyword>
<dbReference type="EMBL" id="QBUD01000004">
    <property type="protein sequence ID" value="PUB15609.1"/>
    <property type="molecule type" value="Genomic_DNA"/>
</dbReference>
<name>A0A2T6KIR2_9RHOB</name>
<dbReference type="PRINTS" id="PR01438">
    <property type="entry name" value="UNVRSLSTRESS"/>
</dbReference>
<dbReference type="RefSeq" id="WP_108386275.1">
    <property type="nucleotide sequence ID" value="NZ_QBUD01000004.1"/>
</dbReference>
<dbReference type="OrthoDB" id="9804721at2"/>
<evidence type="ECO:0000259" key="2">
    <source>
        <dbReference type="Pfam" id="PF00582"/>
    </source>
</evidence>
<accession>A0A2T6KIR2</accession>
<dbReference type="Gene3D" id="3.40.50.12370">
    <property type="match status" value="1"/>
</dbReference>
<dbReference type="SUPFAM" id="SSF52402">
    <property type="entry name" value="Adenine nucleotide alpha hydrolases-like"/>
    <property type="match status" value="1"/>
</dbReference>
<dbReference type="InterPro" id="IPR006016">
    <property type="entry name" value="UspA"/>
</dbReference>